<feature type="compositionally biased region" description="Low complexity" evidence="1">
    <location>
        <begin position="44"/>
        <end position="55"/>
    </location>
</feature>
<dbReference type="EMBL" id="AWQQ01000042">
    <property type="protein sequence ID" value="PHJ38864.1"/>
    <property type="molecule type" value="Genomic_DNA"/>
</dbReference>
<dbReference type="PROSITE" id="PS51257">
    <property type="entry name" value="PROKAR_LIPOPROTEIN"/>
    <property type="match status" value="1"/>
</dbReference>
<feature type="region of interest" description="Disordered" evidence="1">
    <location>
        <begin position="24"/>
        <end position="55"/>
    </location>
</feature>
<evidence type="ECO:0000313" key="3">
    <source>
        <dbReference type="EMBL" id="PHJ38864.1"/>
    </source>
</evidence>
<dbReference type="AlphaFoldDB" id="A0A2C6MGN4"/>
<keyword evidence="4" id="KW-1185">Reference proteome</keyword>
<evidence type="ECO:0000256" key="2">
    <source>
        <dbReference type="SAM" id="SignalP"/>
    </source>
</evidence>
<evidence type="ECO:0000256" key="1">
    <source>
        <dbReference type="SAM" id="MobiDB-lite"/>
    </source>
</evidence>
<keyword evidence="2" id="KW-0732">Signal</keyword>
<dbReference type="RefSeq" id="WP_099082648.1">
    <property type="nucleotide sequence ID" value="NZ_AWQQ01000042.1"/>
</dbReference>
<reference evidence="3 4" key="1">
    <citation type="submission" date="2013-09" db="EMBL/GenBank/DDBJ databases">
        <title>Biodegradation of hydrocarbons in the deep terrestrial subsurface : characterization of a microbial consortium composed of two Desulfotomaculum species originating from a deep geological formation.</title>
        <authorList>
            <person name="Aullo T."/>
            <person name="Berlendis S."/>
            <person name="Lascourreges J.-F."/>
            <person name="Dessort D."/>
            <person name="Saint-Laurent S."/>
            <person name="Schraauwers B."/>
            <person name="Mas J."/>
            <person name="Magot M."/>
            <person name="Ranchou-Peyruse A."/>
        </authorList>
    </citation>
    <scope>NUCLEOTIDE SEQUENCE [LARGE SCALE GENOMIC DNA]</scope>
    <source>
        <strain evidence="3 4">Bs107</strain>
    </source>
</reference>
<evidence type="ECO:0000313" key="4">
    <source>
        <dbReference type="Proteomes" id="UP000222564"/>
    </source>
</evidence>
<feature type="compositionally biased region" description="Basic and acidic residues" evidence="1">
    <location>
        <begin position="24"/>
        <end position="41"/>
    </location>
</feature>
<dbReference type="Proteomes" id="UP000222564">
    <property type="component" value="Unassembled WGS sequence"/>
</dbReference>
<feature type="signal peptide" evidence="2">
    <location>
        <begin position="1"/>
        <end position="21"/>
    </location>
</feature>
<proteinExistence type="predicted"/>
<comment type="caution">
    <text evidence="3">The sequence shown here is derived from an EMBL/GenBank/DDBJ whole genome shotgun (WGS) entry which is preliminary data.</text>
</comment>
<feature type="chain" id="PRO_5039715058" description="Membrane-bound protein LytA" evidence="2">
    <location>
        <begin position="22"/>
        <end position="122"/>
    </location>
</feature>
<evidence type="ECO:0008006" key="5">
    <source>
        <dbReference type="Google" id="ProtNLM"/>
    </source>
</evidence>
<organism evidence="3 4">
    <name type="scientific">Desulforamulus profundi</name>
    <dbReference type="NCBI Taxonomy" id="1383067"/>
    <lineage>
        <taxon>Bacteria</taxon>
        <taxon>Bacillati</taxon>
        <taxon>Bacillota</taxon>
        <taxon>Clostridia</taxon>
        <taxon>Eubacteriales</taxon>
        <taxon>Peptococcaceae</taxon>
        <taxon>Desulforamulus</taxon>
    </lineage>
</organism>
<protein>
    <recommendedName>
        <fullName evidence="5">Membrane-bound protein LytA</fullName>
    </recommendedName>
</protein>
<sequence length="122" mass="13282">MKKIVPLVLIFVMVVSVLAGCADGKARESKTNEPKQLEEIQKSGNAGEKTGTATKGAGDVVGQYVGQIDANSVEIEINGEPKVFRTTDLKQDLSGFATKDWVRISYTENEYGQFVLKGIQMK</sequence>
<accession>A0A2C6MGN4</accession>
<name>A0A2C6MGN4_9FIRM</name>
<gene>
    <name evidence="3" type="ORF">P378_07170</name>
</gene>
<dbReference type="OrthoDB" id="1809934at2"/>